<dbReference type="PANTHER" id="PTHR39596">
    <property type="match status" value="1"/>
</dbReference>
<evidence type="ECO:0000313" key="3">
    <source>
        <dbReference type="Proteomes" id="UP000250043"/>
    </source>
</evidence>
<keyword evidence="3" id="KW-1185">Reference proteome</keyword>
<feature type="domain" description="Heterokaryon incompatibility" evidence="1">
    <location>
        <begin position="283"/>
        <end position="357"/>
    </location>
</feature>
<name>A0A8E2B4K0_9APHY</name>
<reference evidence="2 3" key="1">
    <citation type="submission" date="2016-07" db="EMBL/GenBank/DDBJ databases">
        <title>Draft genome of the white-rot fungus Obba rivulosa 3A-2.</title>
        <authorList>
            <consortium name="DOE Joint Genome Institute"/>
            <person name="Miettinen O."/>
            <person name="Riley R."/>
            <person name="Acob R."/>
            <person name="Barry K."/>
            <person name="Cullen D."/>
            <person name="De Vries R."/>
            <person name="Hainaut M."/>
            <person name="Hatakka A."/>
            <person name="Henrissat B."/>
            <person name="Hilden K."/>
            <person name="Kuo R."/>
            <person name="Labutti K."/>
            <person name="Lipzen A."/>
            <person name="Makela M.R."/>
            <person name="Sandor L."/>
            <person name="Spatafora J.W."/>
            <person name="Grigoriev I.V."/>
            <person name="Hibbett D.S."/>
        </authorList>
    </citation>
    <scope>NUCLEOTIDE SEQUENCE [LARGE SCALE GENOMIC DNA]</scope>
    <source>
        <strain evidence="2 3">3A-2</strain>
    </source>
</reference>
<protein>
    <recommendedName>
        <fullName evidence="1">Heterokaryon incompatibility domain-containing protein</fullName>
    </recommendedName>
</protein>
<sequence length="672" mass="75382">MRLRCTPSQLATLKEMPRREFAALYQSHLTFGLLEAVTKRKIPESDLLQRNVNGDIVLTTHKVHFILRDVVNRAFALRTTDLSAYKRWHQQAQEALTIASYTLMHLLDIPASCPFTKAGIPPDDVARLLFVIAAIGEASFIQWCIIDGRKVQPLAWTIVNYMSQPHVKQMVTDGWCPFTISKLSRSTCLVGYASTLKPSVRAGVRGKGHNRCTKEECVMNTIEPTSYRNQHTREACRCSYARPPLRQVLETLDHGRVPVITVTDTPPSQMLELVCNNASDAPYVAISHVWVDGLGSTTEKGLPRCQLQRLMFLSRSLVPGGAFWIDGLCVPGEKEHRKHAIGLMAQTYKEASVVIVIDSGIRLCSTNAPLEEKLLRIVTSGWMQRLWTLQEAILAGRLVFEFSDGLVAMQDLIPRSQCDLSHPVRNRFYEDILYLMRRAERAPEDDMFPLELGAVVAALQWRTTSKHEDETIAISALLGVDALELVSVTPKQRIMTLLVKIRYLPMNTPFMQGPKLDISGFRWAPKSLMGRGGASMRVNNSAHAECTLKGLRATYGCIFFQLTTFRNDEIRWYFRGSQAQLFAVTVDIPENHRVLLHSYNAILVESLPLGEASDGAAVMIDWNDQSHADNGEFRPACTFLMTVVVTRAVQEQVETDSTVDLLGMGSFKFCLT</sequence>
<dbReference type="Pfam" id="PF06985">
    <property type="entry name" value="HET"/>
    <property type="match status" value="1"/>
</dbReference>
<dbReference type="OrthoDB" id="2426273at2759"/>
<dbReference type="PANTHER" id="PTHR39596:SF2">
    <property type="entry name" value="HET DOMAIN PROTEIN (AFU_ORTHOLOGUE AFUA_1G17550)-RELATED"/>
    <property type="match status" value="1"/>
</dbReference>
<dbReference type="EMBL" id="KV722370">
    <property type="protein sequence ID" value="OCH92347.1"/>
    <property type="molecule type" value="Genomic_DNA"/>
</dbReference>
<organism evidence="2 3">
    <name type="scientific">Obba rivulosa</name>
    <dbReference type="NCBI Taxonomy" id="1052685"/>
    <lineage>
        <taxon>Eukaryota</taxon>
        <taxon>Fungi</taxon>
        <taxon>Dikarya</taxon>
        <taxon>Basidiomycota</taxon>
        <taxon>Agaricomycotina</taxon>
        <taxon>Agaricomycetes</taxon>
        <taxon>Polyporales</taxon>
        <taxon>Gelatoporiaceae</taxon>
        <taxon>Obba</taxon>
    </lineage>
</organism>
<dbReference type="AlphaFoldDB" id="A0A8E2B4K0"/>
<accession>A0A8E2B4K0</accession>
<dbReference type="InterPro" id="IPR010730">
    <property type="entry name" value="HET"/>
</dbReference>
<gene>
    <name evidence="2" type="ORF">OBBRIDRAFT_773495</name>
</gene>
<evidence type="ECO:0000313" key="2">
    <source>
        <dbReference type="EMBL" id="OCH92347.1"/>
    </source>
</evidence>
<proteinExistence type="predicted"/>
<dbReference type="Proteomes" id="UP000250043">
    <property type="component" value="Unassembled WGS sequence"/>
</dbReference>
<evidence type="ECO:0000259" key="1">
    <source>
        <dbReference type="Pfam" id="PF06985"/>
    </source>
</evidence>